<keyword evidence="3" id="KW-1185">Reference proteome</keyword>
<name>A0A8I0ZV83_RHOER</name>
<dbReference type="EMBL" id="JAECSB010000024">
    <property type="protein sequence ID" value="MBH5141957.1"/>
    <property type="molecule type" value="Genomic_DNA"/>
</dbReference>
<reference evidence="2 3" key="1">
    <citation type="submission" date="2020-12" db="EMBL/GenBank/DDBJ databases">
        <title>Draft genome sequence of furan degrading bacterial strain FUR100.</title>
        <authorList>
            <person name="Woiski C."/>
        </authorList>
    </citation>
    <scope>NUCLEOTIDE SEQUENCE [LARGE SCALE GENOMIC DNA]</scope>
    <source>
        <strain evidence="2 3">FUR100</strain>
    </source>
</reference>
<dbReference type="InterPro" id="IPR051207">
    <property type="entry name" value="ComplexI_NDUFA9_subunit"/>
</dbReference>
<dbReference type="RefSeq" id="WP_197940601.1">
    <property type="nucleotide sequence ID" value="NZ_JAECSB010000024.1"/>
</dbReference>
<dbReference type="AlphaFoldDB" id="A0A8I0ZV83"/>
<protein>
    <submittedName>
        <fullName evidence="2">NAD(P)H-binding protein</fullName>
    </submittedName>
</protein>
<dbReference type="PANTHER" id="PTHR12126:SF11">
    <property type="entry name" value="NADH DEHYDROGENASE [UBIQUINONE] 1 ALPHA SUBCOMPLEX SUBUNIT 9, MITOCHONDRIAL"/>
    <property type="match status" value="1"/>
</dbReference>
<dbReference type="UniPathway" id="UPA00668"/>
<feature type="domain" description="NAD(P)-binding" evidence="1">
    <location>
        <begin position="8"/>
        <end position="153"/>
    </location>
</feature>
<evidence type="ECO:0000313" key="2">
    <source>
        <dbReference type="EMBL" id="MBH5141957.1"/>
    </source>
</evidence>
<sequence>MQTVLVAGATGYMGRYLVSELHRRGYRVKGLVRSRERAEQRGEFGAPSLLGLVDEWVVADVGNGSEMDGLCGGVDRVVSALGVTRQRADPWDIDFRANLRLLALAERSAVSSFLYVNVMHAHEGTSMLMRSKAAFVESLRRSTVASQVINPSGYFSDASEFVDMARRGFAFGLGEGGHRLNPIHGADLAAFCIDHLGDESGQWDVGGPEVYSYHEMVDLAFAAVGKHARTVRVPVRVVRPTLWVADRLGPRMSSLTRFFLEGLQRDSVGEQTGTHHLAEYFNDLAVIDQDR</sequence>
<dbReference type="GO" id="GO:0044877">
    <property type="term" value="F:protein-containing complex binding"/>
    <property type="evidence" value="ECO:0007669"/>
    <property type="project" value="TreeGrafter"/>
</dbReference>
<accession>A0A8I0ZV83</accession>
<dbReference type="Pfam" id="PF13460">
    <property type="entry name" value="NAD_binding_10"/>
    <property type="match status" value="1"/>
</dbReference>
<dbReference type="GO" id="GO:0015995">
    <property type="term" value="P:chlorophyll biosynthetic process"/>
    <property type="evidence" value="ECO:0007669"/>
    <property type="project" value="UniProtKB-UniPathway"/>
</dbReference>
<dbReference type="Gene3D" id="3.40.50.720">
    <property type="entry name" value="NAD(P)-binding Rossmann-like Domain"/>
    <property type="match status" value="1"/>
</dbReference>
<proteinExistence type="predicted"/>
<gene>
    <name evidence="2" type="ORF">I3517_04935</name>
</gene>
<evidence type="ECO:0000259" key="1">
    <source>
        <dbReference type="Pfam" id="PF13460"/>
    </source>
</evidence>
<dbReference type="PANTHER" id="PTHR12126">
    <property type="entry name" value="NADH-UBIQUINONE OXIDOREDUCTASE 39 KDA SUBUNIT-RELATED"/>
    <property type="match status" value="1"/>
</dbReference>
<dbReference type="InterPro" id="IPR016040">
    <property type="entry name" value="NAD(P)-bd_dom"/>
</dbReference>
<dbReference type="SUPFAM" id="SSF51735">
    <property type="entry name" value="NAD(P)-binding Rossmann-fold domains"/>
    <property type="match status" value="1"/>
</dbReference>
<dbReference type="InterPro" id="IPR036291">
    <property type="entry name" value="NAD(P)-bd_dom_sf"/>
</dbReference>
<comment type="caution">
    <text evidence="2">The sequence shown here is derived from an EMBL/GenBank/DDBJ whole genome shotgun (WGS) entry which is preliminary data.</text>
</comment>
<organism evidence="2 3">
    <name type="scientific">Rhodococcus erythropolis</name>
    <name type="common">Arthrobacter picolinophilus</name>
    <dbReference type="NCBI Taxonomy" id="1833"/>
    <lineage>
        <taxon>Bacteria</taxon>
        <taxon>Bacillati</taxon>
        <taxon>Actinomycetota</taxon>
        <taxon>Actinomycetes</taxon>
        <taxon>Mycobacteriales</taxon>
        <taxon>Nocardiaceae</taxon>
        <taxon>Rhodococcus</taxon>
        <taxon>Rhodococcus erythropolis group</taxon>
    </lineage>
</organism>
<evidence type="ECO:0000313" key="3">
    <source>
        <dbReference type="Proteomes" id="UP000627573"/>
    </source>
</evidence>
<dbReference type="Proteomes" id="UP000627573">
    <property type="component" value="Unassembled WGS sequence"/>
</dbReference>